<dbReference type="PANTHER" id="PTHR10367">
    <property type="entry name" value="MRNA-CAPPING ENZYME"/>
    <property type="match status" value="1"/>
</dbReference>
<accession>A0A4W5PM78</accession>
<dbReference type="Pfam" id="PF01331">
    <property type="entry name" value="mRNA_cap_enzyme"/>
    <property type="match status" value="1"/>
</dbReference>
<dbReference type="PROSITE" id="PS00383">
    <property type="entry name" value="TYR_PHOSPHATASE_1"/>
    <property type="match status" value="1"/>
</dbReference>
<evidence type="ECO:0000256" key="1">
    <source>
        <dbReference type="SAM" id="MobiDB-lite"/>
    </source>
</evidence>
<feature type="region of interest" description="Disordered" evidence="1">
    <location>
        <begin position="221"/>
        <end position="249"/>
    </location>
</feature>
<feature type="compositionally biased region" description="Basic residues" evidence="1">
    <location>
        <begin position="240"/>
        <end position="249"/>
    </location>
</feature>
<keyword evidence="4" id="KW-1185">Reference proteome</keyword>
<dbReference type="AlphaFoldDB" id="A0A4W5PM78"/>
<organism evidence="3 4">
    <name type="scientific">Hucho hucho</name>
    <name type="common">huchen</name>
    <dbReference type="NCBI Taxonomy" id="62062"/>
    <lineage>
        <taxon>Eukaryota</taxon>
        <taxon>Metazoa</taxon>
        <taxon>Chordata</taxon>
        <taxon>Craniata</taxon>
        <taxon>Vertebrata</taxon>
        <taxon>Euteleostomi</taxon>
        <taxon>Actinopterygii</taxon>
        <taxon>Neopterygii</taxon>
        <taxon>Teleostei</taxon>
        <taxon>Protacanthopterygii</taxon>
        <taxon>Salmoniformes</taxon>
        <taxon>Salmonidae</taxon>
        <taxon>Salmoninae</taxon>
        <taxon>Hucho</taxon>
    </lineage>
</organism>
<evidence type="ECO:0000313" key="4">
    <source>
        <dbReference type="Proteomes" id="UP000314982"/>
    </source>
</evidence>
<dbReference type="GO" id="GO:0006370">
    <property type="term" value="P:7-methylguanosine mRNA capping"/>
    <property type="evidence" value="ECO:0007669"/>
    <property type="project" value="InterPro"/>
</dbReference>
<dbReference type="GO" id="GO:0004484">
    <property type="term" value="F:mRNA guanylyltransferase activity"/>
    <property type="evidence" value="ECO:0007669"/>
    <property type="project" value="InterPro"/>
</dbReference>
<reference evidence="3" key="2">
    <citation type="submission" date="2025-08" db="UniProtKB">
        <authorList>
            <consortium name="Ensembl"/>
        </authorList>
    </citation>
    <scope>IDENTIFICATION</scope>
</reference>
<sequence length="249" mass="28531">MLGPKYDDNVPEENRFHPSMLSQMTAMRLRALNMKLQCKGYCPSTETTEMFIRLVSLCSPKSVHCTHGFNRTGFLICAFLEMIIDKVNGQPVPHYLIYDIIKFNVSQCDFNIPLLCIEKKIISPRVEKMKTGQIDKTKEPFSVRNKPFFDIHAARKVTHTVSTSPVSHKVNVLIFQPCGASKELKQHDNKIIEWSFNNDTWVILSQKKTSEFLDRCVLGAHGQNRKHPHDPNTELMPRTAPKRPNRAAP</sequence>
<dbReference type="Ensembl" id="ENSHHUT00000065423.1">
    <property type="protein sequence ID" value="ENSHHUP00000063283.1"/>
    <property type="gene ID" value="ENSHHUG00000037388.1"/>
</dbReference>
<proteinExistence type="predicted"/>
<reference evidence="3" key="3">
    <citation type="submission" date="2025-09" db="UniProtKB">
        <authorList>
            <consortium name="Ensembl"/>
        </authorList>
    </citation>
    <scope>IDENTIFICATION</scope>
</reference>
<dbReference type="Gene3D" id="3.90.190.10">
    <property type="entry name" value="Protein tyrosine phosphatase superfamily"/>
    <property type="match status" value="1"/>
</dbReference>
<reference evidence="4" key="1">
    <citation type="submission" date="2018-06" db="EMBL/GenBank/DDBJ databases">
        <title>Genome assembly of Danube salmon.</title>
        <authorList>
            <person name="Macqueen D.J."/>
            <person name="Gundappa M.K."/>
        </authorList>
    </citation>
    <scope>NUCLEOTIDE SEQUENCE [LARGE SCALE GENOMIC DNA]</scope>
</reference>
<dbReference type="PANTHER" id="PTHR10367:SF17">
    <property type="entry name" value="MRNA-CAPPING ENZYME"/>
    <property type="match status" value="1"/>
</dbReference>
<evidence type="ECO:0000259" key="2">
    <source>
        <dbReference type="Pfam" id="PF01331"/>
    </source>
</evidence>
<evidence type="ECO:0000313" key="3">
    <source>
        <dbReference type="Ensembl" id="ENSHHUP00000063283.1"/>
    </source>
</evidence>
<dbReference type="InterPro" id="IPR016130">
    <property type="entry name" value="Tyr_Pase_AS"/>
</dbReference>
<dbReference type="InterPro" id="IPR029021">
    <property type="entry name" value="Prot-tyrosine_phosphatase-like"/>
</dbReference>
<feature type="domain" description="mRNA capping enzyme adenylation" evidence="2">
    <location>
        <begin position="81"/>
        <end position="194"/>
    </location>
</feature>
<dbReference type="InterPro" id="IPR051029">
    <property type="entry name" value="mRNA_Capping_Enz/RNA_Phosphat"/>
</dbReference>
<dbReference type="Proteomes" id="UP000314982">
    <property type="component" value="Unassembled WGS sequence"/>
</dbReference>
<dbReference type="SUPFAM" id="SSF52799">
    <property type="entry name" value="(Phosphotyrosine protein) phosphatases II"/>
    <property type="match status" value="1"/>
</dbReference>
<dbReference type="Gene3D" id="3.30.470.30">
    <property type="entry name" value="DNA ligase/mRNA capping enzyme"/>
    <property type="match status" value="1"/>
</dbReference>
<dbReference type="STRING" id="62062.ENSHHUP00000063283"/>
<dbReference type="InterPro" id="IPR001339">
    <property type="entry name" value="mRNA_cap_enzyme_adenylation"/>
</dbReference>
<name>A0A4W5PM78_9TELE</name>
<protein>
    <submittedName>
        <fullName evidence="3">RNA guanylyltransferase and 5'-phosphatase</fullName>
    </submittedName>
</protein>
<dbReference type="Gene3D" id="4.10.87.10">
    <property type="entry name" value="mRNA Capping Enzyme, domain 3"/>
    <property type="match status" value="1"/>
</dbReference>
<dbReference type="GO" id="GO:0005524">
    <property type="term" value="F:ATP binding"/>
    <property type="evidence" value="ECO:0007669"/>
    <property type="project" value="InterPro"/>
</dbReference>
<dbReference type="GeneTree" id="ENSGT00940000156953"/>